<dbReference type="EMBL" id="FOJO01000004">
    <property type="protein sequence ID" value="SFA45970.1"/>
    <property type="molecule type" value="Genomic_DNA"/>
</dbReference>
<reference evidence="1 3" key="2">
    <citation type="submission" date="2014-10" db="EMBL/GenBank/DDBJ databases">
        <title>Paracoccus sanguinis sp. nov., isolated from clinical specimens of New York State patients.</title>
        <authorList>
            <person name="Mingle L.A."/>
            <person name="Cole J.A."/>
            <person name="Lapierre P."/>
            <person name="Musser K.A."/>
        </authorList>
    </citation>
    <scope>NUCLEOTIDE SEQUENCE [LARGE SCALE GENOMIC DNA]</scope>
    <source>
        <strain evidence="1 3">JCM 14014</strain>
    </source>
</reference>
<dbReference type="Proteomes" id="UP000029846">
    <property type="component" value="Unassembled WGS sequence"/>
</dbReference>
<dbReference type="InterPro" id="IPR002060">
    <property type="entry name" value="Squ/phyt_synthse"/>
</dbReference>
<gene>
    <name evidence="1" type="ORF">IT41_03120</name>
    <name evidence="2" type="ORF">SAMN04487972_104127</name>
</gene>
<protein>
    <submittedName>
        <fullName evidence="2">Squalene/phytoene synthase</fullName>
    </submittedName>
</protein>
<evidence type="ECO:0000313" key="1">
    <source>
        <dbReference type="EMBL" id="KGJ06166.1"/>
    </source>
</evidence>
<dbReference type="EMBL" id="JRKN01000003">
    <property type="protein sequence ID" value="KGJ06166.1"/>
    <property type="molecule type" value="Genomic_DNA"/>
</dbReference>
<dbReference type="AlphaFoldDB" id="A0A099F7C0"/>
<sequence length="252" mass="27224">MSLEEIAADLRDDDPDRFGASLLVPQPARARLWALYALNHELARAPLHSNEPLIAEMRVQWWIDRLEALGRGEGTGPELLESLAATWGEAAAELTDLAEARRRDCQRQPFADADAVEAYIRATACALMRHALRALAAPGGADQAAHDHALGTGLAQWLAALPQLDALGLGLGQPDPALISDLARRGLAALDRARAARRSVPGRVAPALFRGPGHVAALRLMASEGRPVAIAVSEFRRRFALGRLALTGRWWE</sequence>
<dbReference type="InterPro" id="IPR008949">
    <property type="entry name" value="Isoprenoid_synthase_dom_sf"/>
</dbReference>
<dbReference type="OrthoDB" id="9814909at2"/>
<name>A0A099F7C0_9RHOB</name>
<dbReference type="Gene3D" id="1.10.600.10">
    <property type="entry name" value="Farnesyl Diphosphate Synthase"/>
    <property type="match status" value="1"/>
</dbReference>
<accession>A0A099F7C0</accession>
<dbReference type="Pfam" id="PF00494">
    <property type="entry name" value="SQS_PSY"/>
    <property type="match status" value="1"/>
</dbReference>
<evidence type="ECO:0000313" key="2">
    <source>
        <dbReference type="EMBL" id="SFA45970.1"/>
    </source>
</evidence>
<dbReference type="RefSeq" id="WP_036738717.1">
    <property type="nucleotide sequence ID" value="NZ_FOJO01000004.1"/>
</dbReference>
<dbReference type="STRING" id="376733.SAMN04487972_104127"/>
<organism evidence="1 3">
    <name type="scientific">Paracoccus halophilus</name>
    <dbReference type="NCBI Taxonomy" id="376733"/>
    <lineage>
        <taxon>Bacteria</taxon>
        <taxon>Pseudomonadati</taxon>
        <taxon>Pseudomonadota</taxon>
        <taxon>Alphaproteobacteria</taxon>
        <taxon>Rhodobacterales</taxon>
        <taxon>Paracoccaceae</taxon>
        <taxon>Paracoccus</taxon>
    </lineage>
</organism>
<keyword evidence="3" id="KW-1185">Reference proteome</keyword>
<dbReference type="SUPFAM" id="SSF48576">
    <property type="entry name" value="Terpenoid synthases"/>
    <property type="match status" value="1"/>
</dbReference>
<dbReference type="Proteomes" id="UP000182312">
    <property type="component" value="Unassembled WGS sequence"/>
</dbReference>
<evidence type="ECO:0000313" key="3">
    <source>
        <dbReference type="Proteomes" id="UP000029846"/>
    </source>
</evidence>
<reference evidence="1 3" key="1">
    <citation type="submission" date="2014-09" db="EMBL/GenBank/DDBJ databases">
        <authorList>
            <person name="McGinnis J.M."/>
            <person name="Wolfgang W.J."/>
        </authorList>
    </citation>
    <scope>NUCLEOTIDE SEQUENCE [LARGE SCALE GENOMIC DNA]</scope>
    <source>
        <strain evidence="1 3">JCM 14014</strain>
    </source>
</reference>
<dbReference type="eggNOG" id="COG1562">
    <property type="taxonomic scope" value="Bacteria"/>
</dbReference>
<proteinExistence type="predicted"/>
<evidence type="ECO:0000313" key="4">
    <source>
        <dbReference type="Proteomes" id="UP000182312"/>
    </source>
</evidence>
<reference evidence="2 4" key="3">
    <citation type="submission" date="2016-10" db="EMBL/GenBank/DDBJ databases">
        <authorList>
            <person name="de Groot N.N."/>
        </authorList>
    </citation>
    <scope>NUCLEOTIDE SEQUENCE [LARGE SCALE GENOMIC DNA]</scope>
    <source>
        <strain evidence="2 4">CGMCC 1.6117</strain>
    </source>
</reference>